<evidence type="ECO:0000256" key="4">
    <source>
        <dbReference type="ARBA" id="ARBA00022490"/>
    </source>
</evidence>
<comment type="caution">
    <text evidence="10">The sequence shown here is derived from an EMBL/GenBank/DDBJ whole genome shotgun (WGS) entry which is preliminary data.</text>
</comment>
<evidence type="ECO:0000256" key="6">
    <source>
        <dbReference type="ARBA" id="ARBA00023054"/>
    </source>
</evidence>
<dbReference type="PANTHER" id="PTHR35794">
    <property type="entry name" value="CELL DIVISION PROTEIN DIVIVA"/>
    <property type="match status" value="1"/>
</dbReference>
<comment type="similarity">
    <text evidence="2">Belongs to the DivIVA family.</text>
</comment>
<evidence type="ECO:0000256" key="1">
    <source>
        <dbReference type="ARBA" id="ARBA00004496"/>
    </source>
</evidence>
<dbReference type="PANTHER" id="PTHR35794:SF2">
    <property type="entry name" value="CELL DIVISION PROTEIN DIVIVA"/>
    <property type="match status" value="1"/>
</dbReference>
<protein>
    <recommendedName>
        <fullName evidence="3">Cell wall synthesis protein Wag31</fullName>
    </recommendedName>
    <alternativeName>
        <fullName evidence="8">Antigen 84</fullName>
    </alternativeName>
</protein>
<keyword evidence="11" id="KW-1185">Reference proteome</keyword>
<organism evidence="10 11">
    <name type="scientific">Kribbella deserti</name>
    <dbReference type="NCBI Taxonomy" id="1926257"/>
    <lineage>
        <taxon>Bacteria</taxon>
        <taxon>Bacillati</taxon>
        <taxon>Actinomycetota</taxon>
        <taxon>Actinomycetes</taxon>
        <taxon>Propionibacteriales</taxon>
        <taxon>Kribbellaceae</taxon>
        <taxon>Kribbella</taxon>
    </lineage>
</organism>
<evidence type="ECO:0000256" key="9">
    <source>
        <dbReference type="SAM" id="MobiDB-lite"/>
    </source>
</evidence>
<sequence>MLRPEFAVRRTGERYNRDEVDQLVDRLLATIDGSAGPSVTVRMLRNAGFGRPLLGAGYAADQVDDFLVLAEAWLPKDQAQRPAEYPPFPRPGVVPSPGAGNGPQRPQFNLVRFQEGYDPAEVDEFVDRVMATVTGQPTSQPITVQDVQNVQFTPVRFREGYSVEDVDAWLDTVQAWLQGH</sequence>
<evidence type="ECO:0000313" key="11">
    <source>
        <dbReference type="Proteomes" id="UP001589890"/>
    </source>
</evidence>
<feature type="region of interest" description="Disordered" evidence="9">
    <location>
        <begin position="80"/>
        <end position="102"/>
    </location>
</feature>
<keyword evidence="5" id="KW-0132">Cell division</keyword>
<dbReference type="NCBIfam" id="TIGR03544">
    <property type="entry name" value="DivI1A_domain"/>
    <property type="match status" value="2"/>
</dbReference>
<dbReference type="EMBL" id="JBHLTC010000039">
    <property type="protein sequence ID" value="MFC0628368.1"/>
    <property type="molecule type" value="Genomic_DNA"/>
</dbReference>
<evidence type="ECO:0000256" key="7">
    <source>
        <dbReference type="ARBA" id="ARBA00023306"/>
    </source>
</evidence>
<keyword evidence="4" id="KW-0963">Cytoplasm</keyword>
<keyword evidence="6" id="KW-0175">Coiled coil</keyword>
<keyword evidence="7" id="KW-0131">Cell cycle</keyword>
<evidence type="ECO:0000256" key="2">
    <source>
        <dbReference type="ARBA" id="ARBA00009008"/>
    </source>
</evidence>
<gene>
    <name evidence="10" type="ORF">ACFFGN_30135</name>
</gene>
<dbReference type="RefSeq" id="WP_380054525.1">
    <property type="nucleotide sequence ID" value="NZ_JBHLTC010000039.1"/>
</dbReference>
<dbReference type="Proteomes" id="UP001589890">
    <property type="component" value="Unassembled WGS sequence"/>
</dbReference>
<evidence type="ECO:0000256" key="3">
    <source>
        <dbReference type="ARBA" id="ARBA00018787"/>
    </source>
</evidence>
<dbReference type="InterPro" id="IPR007793">
    <property type="entry name" value="DivIVA_fam"/>
</dbReference>
<name>A0ABV6QW13_9ACTN</name>
<evidence type="ECO:0000313" key="10">
    <source>
        <dbReference type="EMBL" id="MFC0628368.1"/>
    </source>
</evidence>
<proteinExistence type="inferred from homology"/>
<feature type="compositionally biased region" description="Pro residues" evidence="9">
    <location>
        <begin position="84"/>
        <end position="94"/>
    </location>
</feature>
<evidence type="ECO:0000256" key="5">
    <source>
        <dbReference type="ARBA" id="ARBA00022618"/>
    </source>
</evidence>
<reference evidence="10 11" key="1">
    <citation type="submission" date="2024-09" db="EMBL/GenBank/DDBJ databases">
        <authorList>
            <person name="Sun Q."/>
            <person name="Mori K."/>
        </authorList>
    </citation>
    <scope>NUCLEOTIDE SEQUENCE [LARGE SCALE GENOMIC DNA]</scope>
    <source>
        <strain evidence="10 11">CGMCC 1.15906</strain>
    </source>
</reference>
<comment type="subcellular location">
    <subcellularLocation>
        <location evidence="1">Cytoplasm</location>
    </subcellularLocation>
</comment>
<dbReference type="Gene3D" id="6.10.250.660">
    <property type="match status" value="2"/>
</dbReference>
<evidence type="ECO:0000256" key="8">
    <source>
        <dbReference type="ARBA" id="ARBA00031737"/>
    </source>
</evidence>
<dbReference type="InterPro" id="IPR019933">
    <property type="entry name" value="DivIVA_domain"/>
</dbReference>
<accession>A0ABV6QW13</accession>